<evidence type="ECO:0000256" key="8">
    <source>
        <dbReference type="SAM" id="Phobius"/>
    </source>
</evidence>
<name>A0AAV2YFU0_9STRA</name>
<dbReference type="InterPro" id="IPR005135">
    <property type="entry name" value="Endo/exonuclease/phosphatase"/>
</dbReference>
<keyword evidence="8" id="KW-1133">Transmembrane helix</keyword>
<evidence type="ECO:0000256" key="1">
    <source>
        <dbReference type="ARBA" id="ARBA00003056"/>
    </source>
</evidence>
<evidence type="ECO:0000256" key="9">
    <source>
        <dbReference type="SAM" id="SignalP"/>
    </source>
</evidence>
<evidence type="ECO:0000256" key="3">
    <source>
        <dbReference type="ARBA" id="ARBA00004496"/>
    </source>
</evidence>
<evidence type="ECO:0000256" key="4">
    <source>
        <dbReference type="ARBA" id="ARBA00021436"/>
    </source>
</evidence>
<dbReference type="GO" id="GO:0003824">
    <property type="term" value="F:catalytic activity"/>
    <property type="evidence" value="ECO:0007669"/>
    <property type="project" value="InterPro"/>
</dbReference>
<keyword evidence="5" id="KW-0963">Cytoplasm</keyword>
<dbReference type="PANTHER" id="PTHR33588:SF1">
    <property type="entry name" value="CILIA- AND FLAGELLA-ASSOCIATED PROTEIN 299"/>
    <property type="match status" value="1"/>
</dbReference>
<dbReference type="Proteomes" id="UP001146120">
    <property type="component" value="Unassembled WGS sequence"/>
</dbReference>
<dbReference type="InterPro" id="IPR027887">
    <property type="entry name" value="DUF4464"/>
</dbReference>
<evidence type="ECO:0000256" key="6">
    <source>
        <dbReference type="ARBA" id="ARBA00023242"/>
    </source>
</evidence>
<comment type="subcellular location">
    <subcellularLocation>
        <location evidence="3">Cytoplasm</location>
    </subcellularLocation>
    <subcellularLocation>
        <location evidence="2">Nucleus</location>
    </subcellularLocation>
</comment>
<keyword evidence="8" id="KW-0472">Membrane</keyword>
<feature type="signal peptide" evidence="9">
    <location>
        <begin position="1"/>
        <end position="21"/>
    </location>
</feature>
<evidence type="ECO:0000259" key="10">
    <source>
        <dbReference type="Pfam" id="PF03372"/>
    </source>
</evidence>
<evidence type="ECO:0000313" key="11">
    <source>
        <dbReference type="EMBL" id="DAZ93031.1"/>
    </source>
</evidence>
<evidence type="ECO:0000313" key="12">
    <source>
        <dbReference type="Proteomes" id="UP001146120"/>
    </source>
</evidence>
<dbReference type="EMBL" id="DAKRPA010000352">
    <property type="protein sequence ID" value="DAZ93031.1"/>
    <property type="molecule type" value="Genomic_DNA"/>
</dbReference>
<dbReference type="AlphaFoldDB" id="A0AAV2YFU0"/>
<gene>
    <name evidence="11" type="ORF">N0F65_012989</name>
</gene>
<dbReference type="Pfam" id="PF03372">
    <property type="entry name" value="Exo_endo_phos"/>
    <property type="match status" value="1"/>
</dbReference>
<evidence type="ECO:0000256" key="7">
    <source>
        <dbReference type="SAM" id="MobiDB-lite"/>
    </source>
</evidence>
<dbReference type="Pfam" id="PF14713">
    <property type="entry name" value="DUF4464"/>
    <property type="match status" value="1"/>
</dbReference>
<keyword evidence="9" id="KW-0732">Signal</keyword>
<reference evidence="11" key="1">
    <citation type="submission" date="2022-11" db="EMBL/GenBank/DDBJ databases">
        <authorList>
            <person name="Morgan W.R."/>
            <person name="Tartar A."/>
        </authorList>
    </citation>
    <scope>NUCLEOTIDE SEQUENCE</scope>
    <source>
        <strain evidence="11">ARSEF 373</strain>
    </source>
</reference>
<dbReference type="SUPFAM" id="SSF56219">
    <property type="entry name" value="DNase I-like"/>
    <property type="match status" value="1"/>
</dbReference>
<protein>
    <recommendedName>
        <fullName evidence="4">Cilia- and flagella-associated protein 299</fullName>
    </recommendedName>
</protein>
<keyword evidence="8" id="KW-0812">Transmembrane</keyword>
<dbReference type="PANTHER" id="PTHR33588">
    <property type="entry name" value="CILIA- AND FLAGELLA-ASSOCIATED PROTEIN 299"/>
    <property type="match status" value="1"/>
</dbReference>
<feature type="transmembrane region" description="Helical" evidence="8">
    <location>
        <begin position="366"/>
        <end position="385"/>
    </location>
</feature>
<dbReference type="InterPro" id="IPR036691">
    <property type="entry name" value="Endo/exonu/phosph_ase_sf"/>
</dbReference>
<dbReference type="GO" id="GO:0005737">
    <property type="term" value="C:cytoplasm"/>
    <property type="evidence" value="ECO:0007669"/>
    <property type="project" value="UniProtKB-SubCell"/>
</dbReference>
<feature type="domain" description="Endonuclease/exonuclease/phosphatase" evidence="10">
    <location>
        <begin position="29"/>
        <end position="274"/>
    </location>
</feature>
<feature type="region of interest" description="Disordered" evidence="7">
    <location>
        <begin position="506"/>
        <end position="530"/>
    </location>
</feature>
<dbReference type="Gene3D" id="3.60.10.10">
    <property type="entry name" value="Endonuclease/exonuclease/phosphatase"/>
    <property type="match status" value="1"/>
</dbReference>
<comment type="function">
    <text evidence="1">May be involved in spermatogenesis.</text>
</comment>
<comment type="caution">
    <text evidence="11">The sequence shown here is derived from an EMBL/GenBank/DDBJ whole genome shotgun (WGS) entry which is preliminary data.</text>
</comment>
<proteinExistence type="predicted"/>
<sequence>MALAALAGVLLQQHAVVLVHALDVKLKAMSFNIRTSHATEDRGAKCSNWDGIRKDNVLAQILQADPDFVGTQETSDEQKTFLDSALAEKYGSLGKSTGSLKGAAAEVDALYYKKTSWKMLSEGMFWLGPNPDAPSADWGMKYYRACVYGRFEHVDSGDAVCVLNTHFETPGNDLAQTKGADIILERLATVCQASDKVTVLLGALNAKLEYPAVKKLLAGDLIEPSTEPTFCGDMMSPVCAEKFDYTLYRLSGGACHRLSQVVREDFDKCYPSDHAALITTFCVSGKCCRTDEGSASDRSAGSAAASNSSAGSGIYAAGTVNAPVVSADANASIRGSTPAPTKKKDGSKASTEVSTKSGGGSKATSTVVAIIGVIAAAGVIVAAVIHKKKKLEGRANQDKTYLVPVATFARDSDDSSRDSANLRLTSPAAILDSSDVAASPASKMAEHEPQDYQFLNESLDQFATYEDYLDSQLSETDLFYLEDEELARQLVELGYRGSGETLRREDFEARKRAERERNAQKTNAPKQLASAGKDLSQFPFLAALASREDLVRNGKLTSIIFIRDKNAKGQEVSGYIDYALRLKTEPFEPYFERKKKLLPKPSDLSYYNWETQTSTSNSTPNFQVIADSETGLLFKNKRDRKVVNVDPKANPGDNSTRTEIKTKEYLQVVIYDHMTRRKT</sequence>
<reference evidence="11" key="2">
    <citation type="journal article" date="2023" name="Microbiol Resour">
        <title>Decontamination and Annotation of the Draft Genome Sequence of the Oomycete Lagenidium giganteum ARSEF 373.</title>
        <authorList>
            <person name="Morgan W.R."/>
            <person name="Tartar A."/>
        </authorList>
    </citation>
    <scope>NUCLEOTIDE SEQUENCE</scope>
    <source>
        <strain evidence="11">ARSEF 373</strain>
    </source>
</reference>
<keyword evidence="6" id="KW-0539">Nucleus</keyword>
<dbReference type="GO" id="GO:0005634">
    <property type="term" value="C:nucleus"/>
    <property type="evidence" value="ECO:0007669"/>
    <property type="project" value="UniProtKB-SubCell"/>
</dbReference>
<organism evidence="11 12">
    <name type="scientific">Lagenidium giganteum</name>
    <dbReference type="NCBI Taxonomy" id="4803"/>
    <lineage>
        <taxon>Eukaryota</taxon>
        <taxon>Sar</taxon>
        <taxon>Stramenopiles</taxon>
        <taxon>Oomycota</taxon>
        <taxon>Peronosporomycetes</taxon>
        <taxon>Pythiales</taxon>
        <taxon>Pythiaceae</taxon>
    </lineage>
</organism>
<feature type="region of interest" description="Disordered" evidence="7">
    <location>
        <begin position="331"/>
        <end position="362"/>
    </location>
</feature>
<evidence type="ECO:0000256" key="5">
    <source>
        <dbReference type="ARBA" id="ARBA00022490"/>
    </source>
</evidence>
<keyword evidence="12" id="KW-1185">Reference proteome</keyword>
<feature type="compositionally biased region" description="Basic and acidic residues" evidence="7">
    <location>
        <begin position="506"/>
        <end position="519"/>
    </location>
</feature>
<evidence type="ECO:0000256" key="2">
    <source>
        <dbReference type="ARBA" id="ARBA00004123"/>
    </source>
</evidence>
<feature type="chain" id="PRO_5043662938" description="Cilia- and flagella-associated protein 299" evidence="9">
    <location>
        <begin position="22"/>
        <end position="679"/>
    </location>
</feature>
<accession>A0AAV2YFU0</accession>